<dbReference type="EMBL" id="LVCJ01000054">
    <property type="protein sequence ID" value="OAL33133.1"/>
    <property type="molecule type" value="Genomic_DNA"/>
</dbReference>
<feature type="compositionally biased region" description="Basic residues" evidence="2">
    <location>
        <begin position="338"/>
        <end position="351"/>
    </location>
</feature>
<feature type="coiled-coil region" evidence="1">
    <location>
        <begin position="25"/>
        <end position="59"/>
    </location>
</feature>
<protein>
    <submittedName>
        <fullName evidence="3">Uncharacterized protein</fullName>
    </submittedName>
</protein>
<comment type="caution">
    <text evidence="3">The sequence shown here is derived from an EMBL/GenBank/DDBJ whole genome shotgun (WGS) entry which is preliminary data.</text>
</comment>
<accession>A0A178CVF5</accession>
<feature type="compositionally biased region" description="Acidic residues" evidence="2">
    <location>
        <begin position="225"/>
        <end position="242"/>
    </location>
</feature>
<evidence type="ECO:0000313" key="4">
    <source>
        <dbReference type="Proteomes" id="UP000185904"/>
    </source>
</evidence>
<gene>
    <name evidence="3" type="ORF">AYO20_07615</name>
</gene>
<dbReference type="AlphaFoldDB" id="A0A178CVF5"/>
<sequence length="351" mass="38739">MDPALPRFMTRMILSTAPQQAFAQVDELYLQAAALREQAHELQEQIDFLKDRADCLATTAEGLQEIAEQDRDAIQTMFERSLCIYQHMYTVYVSAPRREARFNDIKTRSEDGMVTMEEMEEFLEDVYQHFLVTSERVERSAAPEPESPPTLNTLSSAAQAQNQSETEVPIKQELKRKFSTFQEDENGIDADSGRANKNNDAVESSDEASSSDEDCQDPSTNNAETNEESSCEGTEDMEESPGEESGSASDENSDNECDDSEVVGSSDCETESDSSTGSHTAVDVGGPTPKKYSSHSSSTNSVQSLSSSASSTASLGFRAMHEDRSLRGRENQNNLTRGGKRLKKNVLRGWA</sequence>
<feature type="compositionally biased region" description="Low complexity" evidence="2">
    <location>
        <begin position="294"/>
        <end position="315"/>
    </location>
</feature>
<evidence type="ECO:0000256" key="2">
    <source>
        <dbReference type="SAM" id="MobiDB-lite"/>
    </source>
</evidence>
<organism evidence="3 4">
    <name type="scientific">Fonsecaea nubica</name>
    <dbReference type="NCBI Taxonomy" id="856822"/>
    <lineage>
        <taxon>Eukaryota</taxon>
        <taxon>Fungi</taxon>
        <taxon>Dikarya</taxon>
        <taxon>Ascomycota</taxon>
        <taxon>Pezizomycotina</taxon>
        <taxon>Eurotiomycetes</taxon>
        <taxon>Chaetothyriomycetidae</taxon>
        <taxon>Chaetothyriales</taxon>
        <taxon>Herpotrichiellaceae</taxon>
        <taxon>Fonsecaea</taxon>
    </lineage>
</organism>
<keyword evidence="4" id="KW-1185">Reference proteome</keyword>
<evidence type="ECO:0000256" key="1">
    <source>
        <dbReference type="SAM" id="Coils"/>
    </source>
</evidence>
<keyword evidence="1" id="KW-0175">Coiled coil</keyword>
<dbReference type="RefSeq" id="XP_022498145.1">
    <property type="nucleotide sequence ID" value="XM_022645900.1"/>
</dbReference>
<dbReference type="OrthoDB" id="4158459at2759"/>
<dbReference type="Proteomes" id="UP000185904">
    <property type="component" value="Unassembled WGS sequence"/>
</dbReference>
<name>A0A178CVF5_9EURO</name>
<feature type="compositionally biased region" description="Acidic residues" evidence="2">
    <location>
        <begin position="203"/>
        <end position="216"/>
    </location>
</feature>
<dbReference type="GeneID" id="34591026"/>
<feature type="compositionally biased region" description="Acidic residues" evidence="2">
    <location>
        <begin position="251"/>
        <end position="261"/>
    </location>
</feature>
<feature type="region of interest" description="Disordered" evidence="2">
    <location>
        <begin position="137"/>
        <end position="351"/>
    </location>
</feature>
<feature type="compositionally biased region" description="Polar residues" evidence="2">
    <location>
        <begin position="150"/>
        <end position="166"/>
    </location>
</feature>
<feature type="compositionally biased region" description="Basic and acidic residues" evidence="2">
    <location>
        <begin position="319"/>
        <end position="330"/>
    </location>
</feature>
<reference evidence="3 4" key="1">
    <citation type="submission" date="2016-03" db="EMBL/GenBank/DDBJ databases">
        <title>The draft genome sequence of Fonsecaea nubica causative agent of cutaneous subcutaneous infection in human host.</title>
        <authorList>
            <person name="Costa F."/>
            <person name="Sybren D.H."/>
            <person name="Raittz R.T."/>
            <person name="Weiss V.A."/>
            <person name="Leao A.C."/>
            <person name="Gomes R."/>
            <person name="De Souza E.M."/>
            <person name="Pedrosa F.O."/>
            <person name="Steffens M.B."/>
            <person name="Bombassaro A."/>
            <person name="Tadra-Sfeir M.Z."/>
            <person name="Moreno L.F."/>
            <person name="Najafzadeh M.J."/>
            <person name="Felipe M.S."/>
            <person name="Teixeira M."/>
            <person name="Sun J."/>
            <person name="Xi L."/>
            <person name="Castro M.A."/>
            <person name="Vicente V.A."/>
        </authorList>
    </citation>
    <scope>NUCLEOTIDE SEQUENCE [LARGE SCALE GENOMIC DNA]</scope>
    <source>
        <strain evidence="3 4">CBS 269.64</strain>
    </source>
</reference>
<proteinExistence type="predicted"/>
<evidence type="ECO:0000313" key="3">
    <source>
        <dbReference type="EMBL" id="OAL33133.1"/>
    </source>
</evidence>